<protein>
    <submittedName>
        <fullName evidence="2">Uncharacterized protein</fullName>
    </submittedName>
</protein>
<name>A0A7S3FYH0_9EUKA</name>
<organism evidence="2">
    <name type="scientific">Palpitomonas bilix</name>
    <dbReference type="NCBI Taxonomy" id="652834"/>
    <lineage>
        <taxon>Eukaryota</taxon>
        <taxon>Eukaryota incertae sedis</taxon>
    </lineage>
</organism>
<accession>A0A7S3FYH0</accession>
<reference evidence="2" key="1">
    <citation type="submission" date="2021-01" db="EMBL/GenBank/DDBJ databases">
        <authorList>
            <person name="Corre E."/>
            <person name="Pelletier E."/>
            <person name="Niang G."/>
            <person name="Scheremetjew M."/>
            <person name="Finn R."/>
            <person name="Kale V."/>
            <person name="Holt S."/>
            <person name="Cochrane G."/>
            <person name="Meng A."/>
            <person name="Brown T."/>
            <person name="Cohen L."/>
        </authorList>
    </citation>
    <scope>NUCLEOTIDE SEQUENCE</scope>
    <source>
        <strain evidence="2">NIES-2562</strain>
    </source>
</reference>
<proteinExistence type="predicted"/>
<dbReference type="AlphaFoldDB" id="A0A7S3FYH0"/>
<evidence type="ECO:0000313" key="2">
    <source>
        <dbReference type="EMBL" id="CAE0238401.1"/>
    </source>
</evidence>
<dbReference type="EMBL" id="HBIB01000798">
    <property type="protein sequence ID" value="CAE0238401.1"/>
    <property type="molecule type" value="Transcribed_RNA"/>
</dbReference>
<feature type="region of interest" description="Disordered" evidence="1">
    <location>
        <begin position="302"/>
        <end position="334"/>
    </location>
</feature>
<sequence length="334" mass="34891">MDELRSFVNGGRRGASYHHHQKGSGSVPSFHVCVLCCTAADVDAVKAALSSIGEVVAGESSDEKVRSTVVAEVYLVKVHAGTSVRVTVIRMLDGGDCVRLIRNLVRSGEQVGVGVVCSADTASLPVALEEVEAIMSSVSEWEEEEEKKGNSMKIAKLVHLCQLDAALKGVEVAAGVKAAGNEVAVAVAKCVCSSAGAVLALSRGRGRDASVQVLHVLLGQVGVGVVPKEEEERRAASVGMELVDTIRSRAGEEARAWLDSVCEKEPVQLSALLVSQQTSSTSLAGTSVEDMKQPPSLFDFASTLEPQQGEGGAAGGKQSKKSFFNRFKKGGGGK</sequence>
<evidence type="ECO:0000256" key="1">
    <source>
        <dbReference type="SAM" id="MobiDB-lite"/>
    </source>
</evidence>
<gene>
    <name evidence="2" type="ORF">PBIL07802_LOCUS543</name>
</gene>